<organism evidence="9 10">
    <name type="scientific">Parablautia intestinalis</name>
    <dbReference type="NCBI Taxonomy" id="2320100"/>
    <lineage>
        <taxon>Bacteria</taxon>
        <taxon>Bacillati</taxon>
        <taxon>Bacillota</taxon>
        <taxon>Clostridia</taxon>
        <taxon>Lachnospirales</taxon>
        <taxon>Lachnospiraceae</taxon>
        <taxon>Parablautia</taxon>
    </lineage>
</organism>
<dbReference type="InterPro" id="IPR018060">
    <property type="entry name" value="HTH_AraC"/>
</dbReference>
<dbReference type="GO" id="GO:0003700">
    <property type="term" value="F:DNA-binding transcription factor activity"/>
    <property type="evidence" value="ECO:0007669"/>
    <property type="project" value="InterPro"/>
</dbReference>
<dbReference type="InterPro" id="IPR001789">
    <property type="entry name" value="Sig_transdc_resp-reg_receiver"/>
</dbReference>
<dbReference type="SUPFAM" id="SSF46689">
    <property type="entry name" value="Homeodomain-like"/>
    <property type="match status" value="2"/>
</dbReference>
<comment type="caution">
    <text evidence="9">The sequence shown here is derived from an EMBL/GenBank/DDBJ whole genome shotgun (WGS) entry which is preliminary data.</text>
</comment>
<evidence type="ECO:0000256" key="1">
    <source>
        <dbReference type="ARBA" id="ARBA00018672"/>
    </source>
</evidence>
<evidence type="ECO:0000256" key="4">
    <source>
        <dbReference type="ARBA" id="ARBA00023163"/>
    </source>
</evidence>
<evidence type="ECO:0000313" key="9">
    <source>
        <dbReference type="EMBL" id="RKI91113.1"/>
    </source>
</evidence>
<dbReference type="EMBL" id="RAYQ01000011">
    <property type="protein sequence ID" value="RKI91113.1"/>
    <property type="molecule type" value="Genomic_DNA"/>
</dbReference>
<accession>A0A3A9AU89</accession>
<keyword evidence="10" id="KW-1185">Reference proteome</keyword>
<reference evidence="9 10" key="1">
    <citation type="submission" date="2018-09" db="EMBL/GenBank/DDBJ databases">
        <title>Murine metabolic-syndrome-specific gut microbial biobank.</title>
        <authorList>
            <person name="Liu C."/>
        </authorList>
    </citation>
    <scope>NUCLEOTIDE SEQUENCE [LARGE SCALE GENOMIC DNA]</scope>
    <source>
        <strain evidence="9 10">0.1xD8-82</strain>
    </source>
</reference>
<dbReference type="Gene3D" id="3.40.50.2300">
    <property type="match status" value="1"/>
</dbReference>
<name>A0A3A9AU89_9FIRM</name>
<dbReference type="PANTHER" id="PTHR43280">
    <property type="entry name" value="ARAC-FAMILY TRANSCRIPTIONAL REGULATOR"/>
    <property type="match status" value="1"/>
</dbReference>
<evidence type="ECO:0000259" key="8">
    <source>
        <dbReference type="PROSITE" id="PS50110"/>
    </source>
</evidence>
<dbReference type="Proteomes" id="UP000280696">
    <property type="component" value="Unassembled WGS sequence"/>
</dbReference>
<dbReference type="SMART" id="SM00342">
    <property type="entry name" value="HTH_ARAC"/>
    <property type="match status" value="1"/>
</dbReference>
<dbReference type="Gene3D" id="1.10.10.60">
    <property type="entry name" value="Homeodomain-like"/>
    <property type="match status" value="2"/>
</dbReference>
<evidence type="ECO:0000259" key="7">
    <source>
        <dbReference type="PROSITE" id="PS01124"/>
    </source>
</evidence>
<dbReference type="GO" id="GO:0000160">
    <property type="term" value="P:phosphorelay signal transduction system"/>
    <property type="evidence" value="ECO:0007669"/>
    <property type="project" value="InterPro"/>
</dbReference>
<sequence>MKIAIVDDEKPIRQWFSYILGKIEGVEITGSYSNGQNALLECKTHKPDVIFTDIKMPVMDGIELIENIKADYPEIEVVILSNFDDFEYVYKGLKLGAEDYLLKSQADDEKIVEVLELLREKLKAGKIPERKLEEEYNSQIVRKMITYIREGYAGNLKLASLARELNYNSDYLSQIFKKDTGKNFNTYLIEVRMEKAKELLLQGNYKIREVAEAVGYTNEMYFSTAFKGYTGVSPKRFASQYKKS</sequence>
<dbReference type="SUPFAM" id="SSF52172">
    <property type="entry name" value="CheY-like"/>
    <property type="match status" value="1"/>
</dbReference>
<evidence type="ECO:0000256" key="5">
    <source>
        <dbReference type="ARBA" id="ARBA00024867"/>
    </source>
</evidence>
<dbReference type="PROSITE" id="PS01124">
    <property type="entry name" value="HTH_ARAC_FAMILY_2"/>
    <property type="match status" value="1"/>
</dbReference>
<dbReference type="PANTHER" id="PTHR43280:SF28">
    <property type="entry name" value="HTH-TYPE TRANSCRIPTIONAL ACTIVATOR RHAS"/>
    <property type="match status" value="1"/>
</dbReference>
<comment type="function">
    <text evidence="5">May play the central regulatory role in sporulation. It may be an element of the effector pathway responsible for the activation of sporulation genes in response to nutritional stress. Spo0A may act in concert with spo0H (a sigma factor) to control the expression of some genes that are critical to the sporulation process.</text>
</comment>
<feature type="domain" description="Response regulatory" evidence="8">
    <location>
        <begin position="2"/>
        <end position="118"/>
    </location>
</feature>
<evidence type="ECO:0000313" key="10">
    <source>
        <dbReference type="Proteomes" id="UP000280696"/>
    </source>
</evidence>
<evidence type="ECO:0000256" key="6">
    <source>
        <dbReference type="PROSITE-ProRule" id="PRU00169"/>
    </source>
</evidence>
<keyword evidence="6" id="KW-0597">Phosphoprotein</keyword>
<dbReference type="CDD" id="cd17536">
    <property type="entry name" value="REC_YesN-like"/>
    <property type="match status" value="1"/>
</dbReference>
<dbReference type="InterPro" id="IPR011006">
    <property type="entry name" value="CheY-like_superfamily"/>
</dbReference>
<dbReference type="RefSeq" id="WP_120469858.1">
    <property type="nucleotide sequence ID" value="NZ_RAYQ01000011.1"/>
</dbReference>
<evidence type="ECO:0000256" key="3">
    <source>
        <dbReference type="ARBA" id="ARBA00023125"/>
    </source>
</evidence>
<dbReference type="InterPro" id="IPR009057">
    <property type="entry name" value="Homeodomain-like_sf"/>
</dbReference>
<gene>
    <name evidence="9" type="ORF">D7V94_11465</name>
</gene>
<keyword evidence="3" id="KW-0238">DNA-binding</keyword>
<keyword evidence="4" id="KW-0804">Transcription</keyword>
<dbReference type="Pfam" id="PF00072">
    <property type="entry name" value="Response_reg"/>
    <property type="match status" value="1"/>
</dbReference>
<feature type="modified residue" description="4-aspartylphosphate" evidence="6">
    <location>
        <position position="53"/>
    </location>
</feature>
<proteinExistence type="predicted"/>
<dbReference type="PRINTS" id="PR00032">
    <property type="entry name" value="HTHARAC"/>
</dbReference>
<feature type="domain" description="HTH araC/xylS-type" evidence="7">
    <location>
        <begin position="142"/>
        <end position="240"/>
    </location>
</feature>
<dbReference type="InterPro" id="IPR020449">
    <property type="entry name" value="Tscrpt_reg_AraC-type_HTH"/>
</dbReference>
<dbReference type="OrthoDB" id="159632at2"/>
<dbReference type="Pfam" id="PF12833">
    <property type="entry name" value="HTH_18"/>
    <property type="match status" value="1"/>
</dbReference>
<dbReference type="SMART" id="SM00448">
    <property type="entry name" value="REC"/>
    <property type="match status" value="1"/>
</dbReference>
<dbReference type="PROSITE" id="PS50110">
    <property type="entry name" value="RESPONSE_REGULATORY"/>
    <property type="match status" value="1"/>
</dbReference>
<keyword evidence="2" id="KW-0805">Transcription regulation</keyword>
<evidence type="ECO:0000256" key="2">
    <source>
        <dbReference type="ARBA" id="ARBA00023015"/>
    </source>
</evidence>
<protein>
    <recommendedName>
        <fullName evidence="1">Stage 0 sporulation protein A homolog</fullName>
    </recommendedName>
</protein>
<dbReference type="AlphaFoldDB" id="A0A3A9AU89"/>
<dbReference type="GO" id="GO:0043565">
    <property type="term" value="F:sequence-specific DNA binding"/>
    <property type="evidence" value="ECO:0007669"/>
    <property type="project" value="InterPro"/>
</dbReference>